<proteinExistence type="predicted"/>
<dbReference type="SMART" id="SM00028">
    <property type="entry name" value="TPR"/>
    <property type="match status" value="7"/>
</dbReference>
<dbReference type="Proteomes" id="UP000235786">
    <property type="component" value="Unassembled WGS sequence"/>
</dbReference>
<dbReference type="GO" id="GO:0000127">
    <property type="term" value="C:transcription factor TFIIIC complex"/>
    <property type="evidence" value="ECO:0007669"/>
    <property type="project" value="TreeGrafter"/>
</dbReference>
<reference evidence="3 4" key="1">
    <citation type="submission" date="2016-04" db="EMBL/GenBank/DDBJ databases">
        <title>A degradative enzymes factory behind the ericoid mycorrhizal symbiosis.</title>
        <authorList>
            <consortium name="DOE Joint Genome Institute"/>
            <person name="Martino E."/>
            <person name="Morin E."/>
            <person name="Grelet G."/>
            <person name="Kuo A."/>
            <person name="Kohler A."/>
            <person name="Daghino S."/>
            <person name="Barry K."/>
            <person name="Choi C."/>
            <person name="Cichocki N."/>
            <person name="Clum A."/>
            <person name="Copeland A."/>
            <person name="Hainaut M."/>
            <person name="Haridas S."/>
            <person name="Labutti K."/>
            <person name="Lindquist E."/>
            <person name="Lipzen A."/>
            <person name="Khouja H.-R."/>
            <person name="Murat C."/>
            <person name="Ohm R."/>
            <person name="Olson A."/>
            <person name="Spatafora J."/>
            <person name="Veneault-Fourrey C."/>
            <person name="Henrissat B."/>
            <person name="Grigoriev I."/>
            <person name="Martin F."/>
            <person name="Perotto S."/>
        </authorList>
    </citation>
    <scope>NUCLEOTIDE SEQUENCE [LARGE SCALE GENOMIC DNA]</scope>
    <source>
        <strain evidence="3 4">F</strain>
    </source>
</reference>
<dbReference type="InterPro" id="IPR019734">
    <property type="entry name" value="TPR_rpt"/>
</dbReference>
<accession>A0A2J6R698</accession>
<feature type="compositionally biased region" description="Low complexity" evidence="2">
    <location>
        <begin position="1"/>
        <end position="13"/>
    </location>
</feature>
<feature type="region of interest" description="Disordered" evidence="2">
    <location>
        <begin position="453"/>
        <end position="498"/>
    </location>
</feature>
<feature type="region of interest" description="Disordered" evidence="2">
    <location>
        <begin position="1"/>
        <end position="40"/>
    </location>
</feature>
<evidence type="ECO:0000256" key="2">
    <source>
        <dbReference type="SAM" id="MobiDB-lite"/>
    </source>
</evidence>
<evidence type="ECO:0000313" key="4">
    <source>
        <dbReference type="Proteomes" id="UP000235786"/>
    </source>
</evidence>
<protein>
    <submittedName>
        <fullName evidence="3">TPR-like protein</fullName>
    </submittedName>
</protein>
<keyword evidence="4" id="KW-1185">Reference proteome</keyword>
<name>A0A2J6R698_HYAVF</name>
<dbReference type="Pfam" id="PF13181">
    <property type="entry name" value="TPR_8"/>
    <property type="match status" value="2"/>
</dbReference>
<dbReference type="EMBL" id="KZ613954">
    <property type="protein sequence ID" value="PMD34036.1"/>
    <property type="molecule type" value="Genomic_DNA"/>
</dbReference>
<feature type="repeat" description="TPR" evidence="1">
    <location>
        <begin position="755"/>
        <end position="788"/>
    </location>
</feature>
<organism evidence="3 4">
    <name type="scientific">Hyaloscypha variabilis (strain UAMH 11265 / GT02V1 / F)</name>
    <name type="common">Meliniomyces variabilis</name>
    <dbReference type="NCBI Taxonomy" id="1149755"/>
    <lineage>
        <taxon>Eukaryota</taxon>
        <taxon>Fungi</taxon>
        <taxon>Dikarya</taxon>
        <taxon>Ascomycota</taxon>
        <taxon>Pezizomycotina</taxon>
        <taxon>Leotiomycetes</taxon>
        <taxon>Helotiales</taxon>
        <taxon>Hyaloscyphaceae</taxon>
        <taxon>Hyaloscypha</taxon>
        <taxon>Hyaloscypha variabilis</taxon>
    </lineage>
</organism>
<evidence type="ECO:0000313" key="3">
    <source>
        <dbReference type="EMBL" id="PMD34036.1"/>
    </source>
</evidence>
<sequence>MRSRSESSTSQTRLRQRIGQESRRSRHRGPRKAAEPTGDIKSRLGSANAAFIAGRYVDAALILADIIRINAETHEAWTLLAGVFEENQDIDNALKALIYAAHLRAKHTTSWYQAATLALERTGVLRHKYLLNAEFCYAAAIRADPTNLDARYRKAAVCIERGKIGPAISDYKVILARQSHDRDILRRLAELYIDQDEAGAAIELYRESIAHFRSSSSQPSQVFDWTDLDTYVTLYEHDAQYDGALQELRSLARWLSGRGAEEFWDEFPAEDCEWDSDDRRRILVLPFTPGRYPASSYGDSLPLELRVKLGVYRLHLGNHKEAFASASTTHRHHFGWLKEPDGDGAAARYCYYFRLVADHLFETSLHGDALKFYLKSKHLSEEIDGTLLVQMGRCFLHVQDDQQAEECFREAVELDGEDIDPRIELARMYERLGKPEQAFHHLNEVMLLRRRQGGRSRLSDEGRSIETVPPTIKKTTRRRYRPRQQTQRPPLQGSQAEHLQSQYLTLRNNCESMRNGDTSSIDAWMSAARDLTDDFRSFKKFYPLDKYIKFLGYSGGSRLEAETPLDQDLTAMAERLSRGLSTQFQSQTNTPAIEIPEDYHGIPFRAWLDIFLEYALCLARNGDAREAYNLCEAAKDAIVFFHSREDMFLIHVCWCVCALIANDEETCVSVARFFTKDYQFTTDSYRMFAAVTRVCHSPISWYSSGPTQKYMLRQIKAMDYALVDEVQRKKYFSERGSYSARDANGHPIINDDLDIALLMLYGHILFSGTSYLYALNYFLRAHALDPENPMINLSTGLAYVHLALKRQTDNRQHNILQGTTFLFRYYNARKSSVHIEERQEAHFNIARTYHMLGLTHLAIPYYNKVLSESSTSSGDWGQENLVIDTVYNLQTLYSTSGNLALAAKITKTWLII</sequence>
<dbReference type="AlphaFoldDB" id="A0A2J6R698"/>
<dbReference type="PROSITE" id="PS50005">
    <property type="entry name" value="TPR"/>
    <property type="match status" value="2"/>
</dbReference>
<evidence type="ECO:0000256" key="1">
    <source>
        <dbReference type="PROSITE-ProRule" id="PRU00339"/>
    </source>
</evidence>
<dbReference type="InterPro" id="IPR039340">
    <property type="entry name" value="Tfc4/TFIIIC-102/Sfc4"/>
</dbReference>
<dbReference type="OrthoDB" id="9991317at2759"/>
<dbReference type="SUPFAM" id="SSF48452">
    <property type="entry name" value="TPR-like"/>
    <property type="match status" value="3"/>
</dbReference>
<dbReference type="Gene3D" id="1.25.40.10">
    <property type="entry name" value="Tetratricopeptide repeat domain"/>
    <property type="match status" value="4"/>
</dbReference>
<gene>
    <name evidence="3" type="ORF">L207DRAFT_437707</name>
</gene>
<dbReference type="InterPro" id="IPR011990">
    <property type="entry name" value="TPR-like_helical_dom_sf"/>
</dbReference>
<dbReference type="GO" id="GO:0006383">
    <property type="term" value="P:transcription by RNA polymerase III"/>
    <property type="evidence" value="ECO:0007669"/>
    <property type="project" value="InterPro"/>
</dbReference>
<dbReference type="PANTHER" id="PTHR23082:SF0">
    <property type="entry name" value="GENERAL TRANSCRIPTION FACTOR 3C POLYPEPTIDE 3"/>
    <property type="match status" value="1"/>
</dbReference>
<feature type="repeat" description="TPR" evidence="1">
    <location>
        <begin position="385"/>
        <end position="418"/>
    </location>
</feature>
<dbReference type="PANTHER" id="PTHR23082">
    <property type="entry name" value="TRANSCRIPTION INITIATION FACTOR IIIC TFIIIC , POLYPEPTIDE 3-RELATED"/>
    <property type="match status" value="1"/>
</dbReference>
<keyword evidence="1" id="KW-0802">TPR repeat</keyword>
<dbReference type="STRING" id="1149755.A0A2J6R698"/>